<dbReference type="GO" id="GO:0016887">
    <property type="term" value="F:ATP hydrolysis activity"/>
    <property type="evidence" value="ECO:0007669"/>
    <property type="project" value="InterPro"/>
</dbReference>
<dbReference type="AlphaFoldDB" id="A0A2G8QYR9"/>
<dbReference type="OrthoDB" id="9802264at2"/>
<dbReference type="RefSeq" id="WP_099913635.1">
    <property type="nucleotide sequence ID" value="NZ_AWWI01000181.1"/>
</dbReference>
<keyword evidence="3" id="KW-1003">Cell membrane</keyword>
<dbReference type="InterPro" id="IPR003593">
    <property type="entry name" value="AAA+_ATPase"/>
</dbReference>
<accession>A0A2G8QYR9</accession>
<keyword evidence="2" id="KW-0813">Transport</keyword>
<dbReference type="FunFam" id="3.40.50.300:FF:000042">
    <property type="entry name" value="Maltose/maltodextrin ABC transporter, ATP-binding protein"/>
    <property type="match status" value="1"/>
</dbReference>
<dbReference type="GO" id="GO:0005524">
    <property type="term" value="F:ATP binding"/>
    <property type="evidence" value="ECO:0007669"/>
    <property type="project" value="UniProtKB-KW"/>
</dbReference>
<gene>
    <name evidence="9" type="ORF">P775_26870</name>
</gene>
<organism evidence="9 10">
    <name type="scientific">Puniceibacterium antarcticum</name>
    <dbReference type="NCBI Taxonomy" id="1206336"/>
    <lineage>
        <taxon>Bacteria</taxon>
        <taxon>Pseudomonadati</taxon>
        <taxon>Pseudomonadota</taxon>
        <taxon>Alphaproteobacteria</taxon>
        <taxon>Rhodobacterales</taxon>
        <taxon>Paracoccaceae</taxon>
        <taxon>Puniceibacterium</taxon>
    </lineage>
</organism>
<dbReference type="SMART" id="SM00382">
    <property type="entry name" value="AAA"/>
    <property type="match status" value="1"/>
</dbReference>
<dbReference type="SUPFAM" id="SSF52540">
    <property type="entry name" value="P-loop containing nucleoside triphosphate hydrolases"/>
    <property type="match status" value="1"/>
</dbReference>
<dbReference type="InterPro" id="IPR027417">
    <property type="entry name" value="P-loop_NTPase"/>
</dbReference>
<dbReference type="PANTHER" id="PTHR43875">
    <property type="entry name" value="MALTODEXTRIN IMPORT ATP-BINDING PROTEIN MSMX"/>
    <property type="match status" value="1"/>
</dbReference>
<keyword evidence="7" id="KW-0472">Membrane</keyword>
<dbReference type="Proteomes" id="UP000231259">
    <property type="component" value="Unassembled WGS sequence"/>
</dbReference>
<keyword evidence="6" id="KW-1278">Translocase</keyword>
<protein>
    <recommendedName>
        <fullName evidence="8">ABC transporter domain-containing protein</fullName>
    </recommendedName>
</protein>
<dbReference type="InterPro" id="IPR047641">
    <property type="entry name" value="ABC_transpr_MalK/UgpC-like"/>
</dbReference>
<keyword evidence="5" id="KW-0067">ATP-binding</keyword>
<reference evidence="9 10" key="1">
    <citation type="submission" date="2013-09" db="EMBL/GenBank/DDBJ databases">
        <title>Genome sequencing of Phaeobacter antarcticus sp. nov. SM1211.</title>
        <authorList>
            <person name="Zhang X.-Y."/>
            <person name="Liu C."/>
            <person name="Chen X.-L."/>
            <person name="Xie B.-B."/>
            <person name="Qin Q.-L."/>
            <person name="Rong J.-C."/>
            <person name="Zhang Y.-Z."/>
        </authorList>
    </citation>
    <scope>NUCLEOTIDE SEQUENCE [LARGE SCALE GENOMIC DNA]</scope>
    <source>
        <strain evidence="9 10">SM1211</strain>
    </source>
</reference>
<feature type="domain" description="ABC transporter" evidence="8">
    <location>
        <begin position="4"/>
        <end position="238"/>
    </location>
</feature>
<dbReference type="InterPro" id="IPR003439">
    <property type="entry name" value="ABC_transporter-like_ATP-bd"/>
</dbReference>
<evidence type="ECO:0000313" key="10">
    <source>
        <dbReference type="Proteomes" id="UP000231259"/>
    </source>
</evidence>
<dbReference type="GO" id="GO:0055052">
    <property type="term" value="C:ATP-binding cassette (ABC) transporter complex, substrate-binding subunit-containing"/>
    <property type="evidence" value="ECO:0007669"/>
    <property type="project" value="TreeGrafter"/>
</dbReference>
<dbReference type="Pfam" id="PF00005">
    <property type="entry name" value="ABC_tran"/>
    <property type="match status" value="1"/>
</dbReference>
<comment type="caution">
    <text evidence="9">The sequence shown here is derived from an EMBL/GenBank/DDBJ whole genome shotgun (WGS) entry which is preliminary data.</text>
</comment>
<evidence type="ECO:0000256" key="3">
    <source>
        <dbReference type="ARBA" id="ARBA00022475"/>
    </source>
</evidence>
<evidence type="ECO:0000313" key="9">
    <source>
        <dbReference type="EMBL" id="PIL14331.1"/>
    </source>
</evidence>
<evidence type="ECO:0000256" key="4">
    <source>
        <dbReference type="ARBA" id="ARBA00022741"/>
    </source>
</evidence>
<evidence type="ECO:0000259" key="8">
    <source>
        <dbReference type="PROSITE" id="PS50893"/>
    </source>
</evidence>
<dbReference type="EMBL" id="AWWI01000181">
    <property type="protein sequence ID" value="PIL14331.1"/>
    <property type="molecule type" value="Genomic_DNA"/>
</dbReference>
<sequence>MAELIFSNLSKQFDGAPALDRINAQIKSGEFVALLGPSGCGKTTLLRLTAGFEHPSAGEIRIGGQSVAGGGQFVPPEERGIGIVFQSYALWPHKSVSANVSYPLEVRRVPRVERQARVNEALSLTGLSDFAQRMPAQLSGGQRQRVALARCLVFDPRAVLLDEPLANLDLALRASMHEVFSMFHRRTGATMLYVTHDQGEALALADRVAVMESGKIRQFAAPEVLYREPVDCFVAGFVGDGAVVSVRPTGQVDRNGLMLKVLGQEVLSRSATAEPSHVSIRPESITLSDDAPLRARVTGCTYLGGRFRLSLDAAGETLVAFARQRATIGETVGIKLQDLWAFRDPDGTVLMEKVLAYA</sequence>
<dbReference type="PROSITE" id="PS50893">
    <property type="entry name" value="ABC_TRANSPORTER_2"/>
    <property type="match status" value="1"/>
</dbReference>
<evidence type="ECO:0000256" key="5">
    <source>
        <dbReference type="ARBA" id="ARBA00022840"/>
    </source>
</evidence>
<evidence type="ECO:0000256" key="1">
    <source>
        <dbReference type="ARBA" id="ARBA00005417"/>
    </source>
</evidence>
<evidence type="ECO:0000256" key="2">
    <source>
        <dbReference type="ARBA" id="ARBA00022448"/>
    </source>
</evidence>
<dbReference type="GO" id="GO:0140359">
    <property type="term" value="F:ABC-type transporter activity"/>
    <property type="evidence" value="ECO:0007669"/>
    <property type="project" value="UniProtKB-ARBA"/>
</dbReference>
<dbReference type="InterPro" id="IPR017871">
    <property type="entry name" value="ABC_transporter-like_CS"/>
</dbReference>
<dbReference type="Gene3D" id="3.40.50.300">
    <property type="entry name" value="P-loop containing nucleotide triphosphate hydrolases"/>
    <property type="match status" value="1"/>
</dbReference>
<dbReference type="InterPro" id="IPR008995">
    <property type="entry name" value="Mo/tungstate-bd_C_term_dom"/>
</dbReference>
<comment type="similarity">
    <text evidence="1">Belongs to the ABC transporter superfamily.</text>
</comment>
<proteinExistence type="inferred from homology"/>
<evidence type="ECO:0000256" key="7">
    <source>
        <dbReference type="ARBA" id="ARBA00023136"/>
    </source>
</evidence>
<keyword evidence="4" id="KW-0547">Nucleotide-binding</keyword>
<dbReference type="SUPFAM" id="SSF50331">
    <property type="entry name" value="MOP-like"/>
    <property type="match status" value="1"/>
</dbReference>
<name>A0A2G8QYR9_9RHOB</name>
<keyword evidence="10" id="KW-1185">Reference proteome</keyword>
<dbReference type="InterPro" id="IPR013611">
    <property type="entry name" value="Transp-assoc_OB_typ2"/>
</dbReference>
<dbReference type="Pfam" id="PF08402">
    <property type="entry name" value="TOBE_2"/>
    <property type="match status" value="1"/>
</dbReference>
<dbReference type="PROSITE" id="PS00211">
    <property type="entry name" value="ABC_TRANSPORTER_1"/>
    <property type="match status" value="1"/>
</dbReference>
<dbReference type="PANTHER" id="PTHR43875:SF15">
    <property type="entry name" value="TREHALOSE IMPORT ATP-BINDING PROTEIN SUGC"/>
    <property type="match status" value="1"/>
</dbReference>
<evidence type="ECO:0000256" key="6">
    <source>
        <dbReference type="ARBA" id="ARBA00022967"/>
    </source>
</evidence>